<comment type="caution">
    <text evidence="2">The sequence shown here is derived from an EMBL/GenBank/DDBJ whole genome shotgun (WGS) entry which is preliminary data.</text>
</comment>
<protein>
    <recommendedName>
        <fullName evidence="4">Lipoprotein</fullName>
    </recommendedName>
</protein>
<evidence type="ECO:0000313" key="2">
    <source>
        <dbReference type="EMBL" id="MDN3609959.1"/>
    </source>
</evidence>
<gene>
    <name evidence="2" type="ORF">QWZ16_09640</name>
</gene>
<dbReference type="PANTHER" id="PTHR39335:SF1">
    <property type="entry name" value="BLL4220 PROTEIN"/>
    <property type="match status" value="1"/>
</dbReference>
<evidence type="ECO:0000256" key="1">
    <source>
        <dbReference type="SAM" id="SignalP"/>
    </source>
</evidence>
<accession>A0ABT8BU91</accession>
<dbReference type="Pfam" id="PF03640">
    <property type="entry name" value="Lipoprotein_15"/>
    <property type="match status" value="4"/>
</dbReference>
<dbReference type="InterPro" id="IPR005297">
    <property type="entry name" value="Lipoprotein_repeat"/>
</dbReference>
<feature type="signal peptide" evidence="1">
    <location>
        <begin position="1"/>
        <end position="19"/>
    </location>
</feature>
<keyword evidence="3" id="KW-1185">Reference proteome</keyword>
<dbReference type="RefSeq" id="WP_076587804.1">
    <property type="nucleotide sequence ID" value="NZ_JABEYA020000017.1"/>
</dbReference>
<sequence length="238" mass="26359">MKKMILSALVLLPFGGAAAAGATIDTQFGEVYTDSNGMSLYTFAKDPVGQSVCTDDCAAKWPPLLAGGEADALFFGQAEFSKVSRDDGSEQWAKEGKPLYRWFKDTKPGEINGAGIKGVWPLARKDDVTIKLYNDGQKRYLVDSQNLALYTFDKDKVNQSVCYSDCELKWPPALVSPELAKDGVQNLTLTGGFGITQRKDQSYQWTYQNKPLYRWFKDSKPGDTSGDGVKNVWHLITQ</sequence>
<proteinExistence type="predicted"/>
<evidence type="ECO:0000313" key="3">
    <source>
        <dbReference type="Proteomes" id="UP001238540"/>
    </source>
</evidence>
<evidence type="ECO:0008006" key="4">
    <source>
        <dbReference type="Google" id="ProtNLM"/>
    </source>
</evidence>
<feature type="chain" id="PRO_5045527016" description="Lipoprotein" evidence="1">
    <location>
        <begin position="20"/>
        <end position="238"/>
    </location>
</feature>
<reference evidence="3" key="1">
    <citation type="journal article" date="2019" name="Int. J. Syst. Evol. Microbiol.">
        <title>The Global Catalogue of Microorganisms (GCM) 10K type strain sequencing project: providing services to taxonomists for standard genome sequencing and annotation.</title>
        <authorList>
            <consortium name="The Broad Institute Genomics Platform"/>
            <consortium name="The Broad Institute Genome Sequencing Center for Infectious Disease"/>
            <person name="Wu L."/>
            <person name="Ma J."/>
        </authorList>
    </citation>
    <scope>NUCLEOTIDE SEQUENCE [LARGE SCALE GENOMIC DNA]</scope>
    <source>
        <strain evidence="3">CECT 7398</strain>
    </source>
</reference>
<keyword evidence="1" id="KW-0732">Signal</keyword>
<dbReference type="EMBL" id="JAUFQC010000001">
    <property type="protein sequence ID" value="MDN3609959.1"/>
    <property type="molecule type" value="Genomic_DNA"/>
</dbReference>
<name>A0ABT8BU91_9VIBR</name>
<dbReference type="PANTHER" id="PTHR39335">
    <property type="entry name" value="BLL4220 PROTEIN"/>
    <property type="match status" value="1"/>
</dbReference>
<dbReference type="Proteomes" id="UP001238540">
    <property type="component" value="Unassembled WGS sequence"/>
</dbReference>
<organism evidence="2 3">
    <name type="scientific">Vibrio ostreicida</name>
    <dbReference type="NCBI Taxonomy" id="526588"/>
    <lineage>
        <taxon>Bacteria</taxon>
        <taxon>Pseudomonadati</taxon>
        <taxon>Pseudomonadota</taxon>
        <taxon>Gammaproteobacteria</taxon>
        <taxon>Vibrionales</taxon>
        <taxon>Vibrionaceae</taxon>
        <taxon>Vibrio</taxon>
    </lineage>
</organism>